<gene>
    <name evidence="1" type="ORF">A0U92_14600</name>
</gene>
<accession>A0A1U9KJ67</accession>
<sequence>MSSNDGIGDILPHQHPGGRGTVGLLLRQTPMNALDDIIALTDLPQRGFRALVHSPAIWSDLMR</sequence>
<protein>
    <submittedName>
        <fullName evidence="1">Uncharacterized protein</fullName>
    </submittedName>
</protein>
<name>A0A1U9KJ67_ACEAC</name>
<organism evidence="1 2">
    <name type="scientific">Acetobacter aceti</name>
    <dbReference type="NCBI Taxonomy" id="435"/>
    <lineage>
        <taxon>Bacteria</taxon>
        <taxon>Pseudomonadati</taxon>
        <taxon>Pseudomonadota</taxon>
        <taxon>Alphaproteobacteria</taxon>
        <taxon>Acetobacterales</taxon>
        <taxon>Acetobacteraceae</taxon>
        <taxon>Acetobacter</taxon>
        <taxon>Acetobacter subgen. Acetobacter</taxon>
    </lineage>
</organism>
<dbReference type="KEGG" id="aace:A0U92_14600"/>
<proteinExistence type="predicted"/>
<reference evidence="1 2" key="1">
    <citation type="submission" date="2016-03" db="EMBL/GenBank/DDBJ databases">
        <title>Acetic acid bacteria sequencing.</title>
        <authorList>
            <person name="Brandt J."/>
            <person name="Jakob F."/>
            <person name="Vogel R.F."/>
        </authorList>
    </citation>
    <scope>NUCLEOTIDE SEQUENCE [LARGE SCALE GENOMIC DNA]</scope>
    <source>
        <strain evidence="1 2">TMW2.1153</strain>
    </source>
</reference>
<keyword evidence="2" id="KW-1185">Reference proteome</keyword>
<evidence type="ECO:0000313" key="1">
    <source>
        <dbReference type="EMBL" id="AQS85797.1"/>
    </source>
</evidence>
<evidence type="ECO:0000313" key="2">
    <source>
        <dbReference type="Proteomes" id="UP000188937"/>
    </source>
</evidence>
<dbReference type="Proteomes" id="UP000188937">
    <property type="component" value="Chromosome"/>
</dbReference>
<dbReference type="AlphaFoldDB" id="A0A1U9KJ67"/>
<dbReference type="EMBL" id="CP014692">
    <property type="protein sequence ID" value="AQS85797.1"/>
    <property type="molecule type" value="Genomic_DNA"/>
</dbReference>